<evidence type="ECO:0000313" key="2">
    <source>
        <dbReference type="EMBL" id="CAR42815.1"/>
    </source>
</evidence>
<dbReference type="GeneID" id="6803524"/>
<dbReference type="AlphaFoldDB" id="B4EW20"/>
<dbReference type="Gene3D" id="3.40.50.1820">
    <property type="entry name" value="alpha/beta hydrolase"/>
    <property type="match status" value="1"/>
</dbReference>
<dbReference type="PATRIC" id="fig|529507.6.peg.1277"/>
<gene>
    <name evidence="2" type="ordered locus">PMI1329</name>
</gene>
<dbReference type="GO" id="GO:0006629">
    <property type="term" value="P:lipid metabolic process"/>
    <property type="evidence" value="ECO:0007669"/>
    <property type="project" value="InterPro"/>
</dbReference>
<dbReference type="InterPro" id="IPR002921">
    <property type="entry name" value="Fungal_lipase-type"/>
</dbReference>
<dbReference type="InterPro" id="IPR029058">
    <property type="entry name" value="AB_hydrolase_fold"/>
</dbReference>
<proteinExistence type="predicted"/>
<evidence type="ECO:0000259" key="1">
    <source>
        <dbReference type="Pfam" id="PF01764"/>
    </source>
</evidence>
<sequence length="636" mass="73040">MTFRYDKYNDPYCPDCAKHNAWIEILLVDELNNPISDMPYTLTVSGGEKRTGKTDRNGIVRETDLPPTGGRFSINAQMLADEMEKRPLRVRRNGSSKIRYDATQRNDNYRYLTIGDLCDATPKILKWDQPELPKYHFKKQQPNGYMVIFRNERWVFEVCPFRAWSFLLHHQKDYSITNACNLSILSVLSYASFKANNDKEPNAGNYLGSIEDVFFNQLFDLSQIPQQFAKESFTPIIYDVPFSERYTDVEFIDSAKNLDTQMFYIANNKEVIVVWRGTAGKTDIFTDIKFKPVKLRQDMGIEGYVHSGFYNSFRTMDGKYKLRPKIGSKNDDENPLNLIKGLASNRKLFIAGHSLGGALALLHAIKLREYNPVLYTIGMPRVLTLSITEQLGDIIHHRHVNEDDPVPALPFEKDMNNIAFISDHDWLGYSIEIAITYIDWKHQGMASKAIDQLKTNFNIKSDTFIHHGDAVHFYKPTSKTSMYKYVLASVGYAPSLLVNMEIDKKRYLVSDTDEKLYLVSELLPDHRLKQEFFELYKLPKTASPGVTGGGDHSSRKYTNFIISKIISLVKYNGLTESAYDIRAELVNQKRLSQAKYDESSYLLDLDLMVADTLLPTLLMPEGITALKRFKYANDNN</sequence>
<feature type="domain" description="Fungal lipase-type" evidence="1">
    <location>
        <begin position="272"/>
        <end position="412"/>
    </location>
</feature>
<dbReference type="HOGENOM" id="CLU_026694_0_0_6"/>
<name>B4EW20_PROMH</name>
<dbReference type="InterPro" id="IPR051218">
    <property type="entry name" value="Sec_MonoDiacylglyc_Lipase"/>
</dbReference>
<dbReference type="eggNOG" id="COG3675">
    <property type="taxonomic scope" value="Bacteria"/>
</dbReference>
<dbReference type="RefSeq" id="WP_012367965.1">
    <property type="nucleotide sequence ID" value="NC_010554.1"/>
</dbReference>
<keyword evidence="3" id="KW-1185">Reference proteome</keyword>
<dbReference type="EnsemblBacteria" id="CAR42815">
    <property type="protein sequence ID" value="CAR42815"/>
    <property type="gene ID" value="PMI1329"/>
</dbReference>
<reference evidence="2 3" key="1">
    <citation type="journal article" date="2008" name="J. Bacteriol.">
        <title>Complete genome sequence of uropathogenic Proteus mirabilis, a master of both adherence and motility.</title>
        <authorList>
            <person name="Pearson M.M."/>
            <person name="Sebaihia M."/>
            <person name="Churcher C."/>
            <person name="Quail M.A."/>
            <person name="Seshasayee A.S."/>
            <person name="Luscombe N.M."/>
            <person name="Abdellah Z."/>
            <person name="Arrosmith C."/>
            <person name="Atkin B."/>
            <person name="Chillingworth T."/>
            <person name="Hauser H."/>
            <person name="Jagels K."/>
            <person name="Moule S."/>
            <person name="Mungall K."/>
            <person name="Norbertczak H."/>
            <person name="Rabbinowitsch E."/>
            <person name="Walker D."/>
            <person name="Whithead S."/>
            <person name="Thomson N.R."/>
            <person name="Rather P.N."/>
            <person name="Parkhill J."/>
            <person name="Mobley H.L."/>
        </authorList>
    </citation>
    <scope>NUCLEOTIDE SEQUENCE [LARGE SCALE GENOMIC DNA]</scope>
    <source>
        <strain evidence="2 3">HI4320</strain>
    </source>
</reference>
<dbReference type="Proteomes" id="UP000008319">
    <property type="component" value="Chromosome"/>
</dbReference>
<dbReference type="Pfam" id="PF01764">
    <property type="entry name" value="Lipase_3"/>
    <property type="match status" value="1"/>
</dbReference>
<dbReference type="PANTHER" id="PTHR45856">
    <property type="entry name" value="ALPHA/BETA-HYDROLASES SUPERFAMILY PROTEIN"/>
    <property type="match status" value="1"/>
</dbReference>
<dbReference type="SUPFAM" id="SSF53474">
    <property type="entry name" value="alpha/beta-Hydrolases"/>
    <property type="match status" value="1"/>
</dbReference>
<dbReference type="PANTHER" id="PTHR45856:SF24">
    <property type="entry name" value="FUNGAL LIPASE-LIKE DOMAIN-CONTAINING PROTEIN"/>
    <property type="match status" value="1"/>
</dbReference>
<organism evidence="2 3">
    <name type="scientific">Proteus mirabilis (strain HI4320)</name>
    <dbReference type="NCBI Taxonomy" id="529507"/>
    <lineage>
        <taxon>Bacteria</taxon>
        <taxon>Pseudomonadati</taxon>
        <taxon>Pseudomonadota</taxon>
        <taxon>Gammaproteobacteria</taxon>
        <taxon>Enterobacterales</taxon>
        <taxon>Morganellaceae</taxon>
        <taxon>Proteus</taxon>
    </lineage>
</organism>
<evidence type="ECO:0000313" key="3">
    <source>
        <dbReference type="Proteomes" id="UP000008319"/>
    </source>
</evidence>
<protein>
    <submittedName>
        <fullName evidence="2">Lipase</fullName>
    </submittedName>
</protein>
<dbReference type="KEGG" id="pmr:PMI1329"/>
<dbReference type="EMBL" id="AM942759">
    <property type="protein sequence ID" value="CAR42815.1"/>
    <property type="molecule type" value="Genomic_DNA"/>
</dbReference>
<dbReference type="CDD" id="cd00519">
    <property type="entry name" value="Lipase_3"/>
    <property type="match status" value="1"/>
</dbReference>
<accession>B4EW20</accession>